<protein>
    <submittedName>
        <fullName evidence="1">Uncharacterized protein</fullName>
    </submittedName>
</protein>
<dbReference type="EMBL" id="LAZR01034266">
    <property type="protein sequence ID" value="KKL45781.1"/>
    <property type="molecule type" value="Genomic_DNA"/>
</dbReference>
<organism evidence="1">
    <name type="scientific">marine sediment metagenome</name>
    <dbReference type="NCBI Taxonomy" id="412755"/>
    <lineage>
        <taxon>unclassified sequences</taxon>
        <taxon>metagenomes</taxon>
        <taxon>ecological metagenomes</taxon>
    </lineage>
</organism>
<sequence>MNSNSEIIPIVEDDMGVQIRLNKKGEVVCPVCGDKEFYHSIDDTFIGEHDCGLCRPMCGSNQSAEFSEYKKEALKRIRNKVTILLRIMKKVENTHFSYHGSILEQMNEFSSLFR</sequence>
<gene>
    <name evidence="1" type="ORF">LCGC14_2352200</name>
</gene>
<reference evidence="1" key="1">
    <citation type="journal article" date="2015" name="Nature">
        <title>Complex archaea that bridge the gap between prokaryotes and eukaryotes.</title>
        <authorList>
            <person name="Spang A."/>
            <person name="Saw J.H."/>
            <person name="Jorgensen S.L."/>
            <person name="Zaremba-Niedzwiedzka K."/>
            <person name="Martijn J."/>
            <person name="Lind A.E."/>
            <person name="van Eijk R."/>
            <person name="Schleper C."/>
            <person name="Guy L."/>
            <person name="Ettema T.J."/>
        </authorList>
    </citation>
    <scope>NUCLEOTIDE SEQUENCE</scope>
</reference>
<dbReference type="AlphaFoldDB" id="A0A0F9CWI7"/>
<evidence type="ECO:0000313" key="1">
    <source>
        <dbReference type="EMBL" id="KKL45781.1"/>
    </source>
</evidence>
<name>A0A0F9CWI7_9ZZZZ</name>
<comment type="caution">
    <text evidence="1">The sequence shown here is derived from an EMBL/GenBank/DDBJ whole genome shotgun (WGS) entry which is preliminary data.</text>
</comment>
<proteinExistence type="predicted"/>
<accession>A0A0F9CWI7</accession>